<dbReference type="EMBL" id="FNXT01001193">
    <property type="protein sequence ID" value="SZX73552.1"/>
    <property type="molecule type" value="Genomic_DNA"/>
</dbReference>
<protein>
    <submittedName>
        <fullName evidence="2">Uncharacterized protein</fullName>
    </submittedName>
</protein>
<feature type="compositionally biased region" description="Low complexity" evidence="1">
    <location>
        <begin position="96"/>
        <end position="105"/>
    </location>
</feature>
<keyword evidence="3" id="KW-1185">Reference proteome</keyword>
<organism evidence="2 3">
    <name type="scientific">Tetradesmus obliquus</name>
    <name type="common">Green alga</name>
    <name type="synonym">Acutodesmus obliquus</name>
    <dbReference type="NCBI Taxonomy" id="3088"/>
    <lineage>
        <taxon>Eukaryota</taxon>
        <taxon>Viridiplantae</taxon>
        <taxon>Chlorophyta</taxon>
        <taxon>core chlorophytes</taxon>
        <taxon>Chlorophyceae</taxon>
        <taxon>CS clade</taxon>
        <taxon>Sphaeropleales</taxon>
        <taxon>Scenedesmaceae</taxon>
        <taxon>Tetradesmus</taxon>
    </lineage>
</organism>
<dbReference type="Proteomes" id="UP000256970">
    <property type="component" value="Unassembled WGS sequence"/>
</dbReference>
<feature type="region of interest" description="Disordered" evidence="1">
    <location>
        <begin position="36"/>
        <end position="109"/>
    </location>
</feature>
<feature type="region of interest" description="Disordered" evidence="1">
    <location>
        <begin position="420"/>
        <end position="439"/>
    </location>
</feature>
<evidence type="ECO:0000313" key="3">
    <source>
        <dbReference type="Proteomes" id="UP000256970"/>
    </source>
</evidence>
<accession>A0A383W8Q3</accession>
<name>A0A383W8Q3_TETOB</name>
<sequence length="482" mass="52451">MIGSRPTLPGCLSGSRLSSISSQQQQVARQCCCRAKRGRPRKTDLPEAETAQFTDEFQQPVAAASPATTGRRGRPRKTDLQADEPLATSQAPLEPSSSSSSSSSSSHHDRVISFETDMTQSVALDEVLDDFVPPYTHQAQGHDSNDMPPLETFQPDYSAPGFVGDEALQYDQLEGEQQQPRRRGRQPRQVVEAADAAAAAQAARAAQLAAAGLGADAAEAAGLGGAGAQLLVQQAAAAAAGAEELSEEDLLMGQEEPPGVWDYEAGLAQAQTIIEPDRLMSHMPPEWRPQSRAEADYRIRWSSWVSTLERQRVQLEYENNARRYLSAQNKESENIYLTAKALSIVTAEIELEDHETGNRWDSYYPVWARAEHRWYPTGRFAAYNEYVKENIGQLTMKYAPGADQEEEFDLMDDVFLMADDPNIPGGGSEAQQEAAAAGPAGGLGLDSFLAGMLPGTESSELGQSYLDEVLAPAEEELEEELE</sequence>
<dbReference type="AlphaFoldDB" id="A0A383W8Q3"/>
<feature type="region of interest" description="Disordered" evidence="1">
    <location>
        <begin position="134"/>
        <end position="162"/>
    </location>
</feature>
<reference evidence="2 3" key="1">
    <citation type="submission" date="2016-10" db="EMBL/GenBank/DDBJ databases">
        <authorList>
            <person name="Cai Z."/>
        </authorList>
    </citation>
    <scope>NUCLEOTIDE SEQUENCE [LARGE SCALE GENOMIC DNA]</scope>
</reference>
<gene>
    <name evidence="2" type="ORF">BQ4739_LOCUS13814</name>
</gene>
<proteinExistence type="predicted"/>
<evidence type="ECO:0000313" key="2">
    <source>
        <dbReference type="EMBL" id="SZX73552.1"/>
    </source>
</evidence>
<evidence type="ECO:0000256" key="1">
    <source>
        <dbReference type="SAM" id="MobiDB-lite"/>
    </source>
</evidence>
<feature type="compositionally biased region" description="Low complexity" evidence="1">
    <location>
        <begin position="429"/>
        <end position="438"/>
    </location>
</feature>